<sequence length="155" mass="15664">MWKHISSGANNGIMSIINTAATVGFGSIVAATPAFATLAALITNLAAGGNGLLMAGISVAMLAGISGSASGGLGVAVPIVGQIFLPLGVNPQALHRVAVVSSSALDSLPHNGFVNTCLNYSKTTHKEGYFDIFVVSILITIAETIIVIALCNIML</sequence>
<gene>
    <name evidence="2" type="ORF">SDC9_170830</name>
</gene>
<dbReference type="PANTHER" id="PTHR30354">
    <property type="entry name" value="GNT FAMILY GLUCONATE TRANSPORTER"/>
    <property type="match status" value="1"/>
</dbReference>
<name>A0A645GBT1_9ZZZZ</name>
<keyword evidence="1" id="KW-0472">Membrane</keyword>
<dbReference type="GO" id="GO:0005886">
    <property type="term" value="C:plasma membrane"/>
    <property type="evidence" value="ECO:0007669"/>
    <property type="project" value="TreeGrafter"/>
</dbReference>
<keyword evidence="1" id="KW-0812">Transmembrane</keyword>
<accession>A0A645GBT1</accession>
<feature type="transmembrane region" description="Helical" evidence="1">
    <location>
        <begin position="20"/>
        <end position="47"/>
    </location>
</feature>
<comment type="caution">
    <text evidence="2">The sequence shown here is derived from an EMBL/GenBank/DDBJ whole genome shotgun (WGS) entry which is preliminary data.</text>
</comment>
<protein>
    <submittedName>
        <fullName evidence="2">Uncharacterized protein</fullName>
    </submittedName>
</protein>
<proteinExistence type="predicted"/>
<keyword evidence="1" id="KW-1133">Transmembrane helix</keyword>
<dbReference type="EMBL" id="VSSQ01071939">
    <property type="protein sequence ID" value="MPN23442.1"/>
    <property type="molecule type" value="Genomic_DNA"/>
</dbReference>
<feature type="transmembrane region" description="Helical" evidence="1">
    <location>
        <begin position="132"/>
        <end position="153"/>
    </location>
</feature>
<evidence type="ECO:0000313" key="2">
    <source>
        <dbReference type="EMBL" id="MPN23442.1"/>
    </source>
</evidence>
<dbReference type="GO" id="GO:0015128">
    <property type="term" value="F:gluconate transmembrane transporter activity"/>
    <property type="evidence" value="ECO:0007669"/>
    <property type="project" value="InterPro"/>
</dbReference>
<dbReference type="AlphaFoldDB" id="A0A645GBT1"/>
<organism evidence="2">
    <name type="scientific">bioreactor metagenome</name>
    <dbReference type="NCBI Taxonomy" id="1076179"/>
    <lineage>
        <taxon>unclassified sequences</taxon>
        <taxon>metagenomes</taxon>
        <taxon>ecological metagenomes</taxon>
    </lineage>
</organism>
<evidence type="ECO:0000256" key="1">
    <source>
        <dbReference type="SAM" id="Phobius"/>
    </source>
</evidence>
<dbReference type="InterPro" id="IPR003474">
    <property type="entry name" value="Glcn_transporter"/>
</dbReference>
<feature type="transmembrane region" description="Helical" evidence="1">
    <location>
        <begin position="59"/>
        <end position="85"/>
    </location>
</feature>
<dbReference type="PANTHER" id="PTHR30354:SF7">
    <property type="entry name" value="BLL7963 PROTEIN"/>
    <property type="match status" value="1"/>
</dbReference>
<reference evidence="2" key="1">
    <citation type="submission" date="2019-08" db="EMBL/GenBank/DDBJ databases">
        <authorList>
            <person name="Kucharzyk K."/>
            <person name="Murdoch R.W."/>
            <person name="Higgins S."/>
            <person name="Loffler F."/>
        </authorList>
    </citation>
    <scope>NUCLEOTIDE SEQUENCE</scope>
</reference>